<sequence precursor="true">MNLLLRFLTLAALTAPAFAGSYDDLIAKDQPLAHWNSNPEASQPFLQGGAQIVDGPRPPEYPQFIATNHALSLHQPGASLRVPDTDHRFVFKKGETISIEAWVQCDGLGHGQNSYIVGKGRTGRAGEPPHNQNWGLRLREADGTARVSFVFRDERNATAGGEEFWHRWTSTTGFLPGQAWHHVAVSYKFGEPDSAKGWIDGAPIKGEWDMGGATDLGPWSDDDEVWIGTAMGGSSGSSFTGKLDEIAVYRSELKDEAIKARTAGLAPKPVEIKAPVVKLDELPKGLVRVEVFEHAVNEPEVSATKWTSSDADTAKAAPALDVGWANVPKTKTESWNEQAFALGEIIPKYSPRGVRRDRSIPFLVQIAGAVTLPRGENRLLMRALGGWASLHRWQDRRDPPTFTRSRPAQPALPMPKPWADQLEVQLVKDVALLPPGHSEAMATIKGDGKPHVIVFETFVGGKNLRPELGQPSLSISTNGSPFRLLTNNQHEYSFTDDGWRHYVAEQSAHIDDLSAQRRANTDELTYWKFRHELARTEAAKKNPVVIPAGTGGVIDRFINDKLKQANIQPAALTDDASFLRRVTLDTIGLLPTPEELTSFLADTNKDKRAKAIDRLLADPRWADEWIPYWQDVLAENPAILKATLNNTGPFRFFLRDALRDNWGMDRFVTALTLMEGSERNGGAAGFGVATQNDLPMANKAQIVSSAFLAMEMKCARCHDAPNHPYDQSDLFSMSAMLQRSPVKVPGSSLTQGLNTNSRVVVSLKAGQMIDPHFPFASLKQDPLDGVVRNTEDTREKLANIITDPRNERFPQVVTNRVWKRLMGFGIVDPVDDWEDVHPSHRELLTWLGRELITHDYDLKYVTRLILNSETYQRVVTETGSKFEKPNDRYFASPARRRLTAEQIVDSLFQVAGKPFNCEELNFDLDAHRSVKDFLNLGKPTRAWEFVGLSNERDRPALAKPTASPFTDILTQFGWRESRVAPASTREESPNVLQPASLANGTLGARITRLSDDSAFTALAVRDQSVDELVTQLFLRVLSRQPTARERAAFVTDLTPGYADRLIAVPSGETPKRPRITKFPMWSNHLNPEATTVTYQIEKMVRAGDPPTERLAPPWRERMEDAVWALMLTPEFIYEP</sequence>
<dbReference type="InterPro" id="IPR011444">
    <property type="entry name" value="DUF1549"/>
</dbReference>
<gene>
    <name evidence="4" type="ORF">CfE428DRAFT_1587</name>
</gene>
<dbReference type="Pfam" id="PF07583">
    <property type="entry name" value="PSCyt2"/>
    <property type="match status" value="1"/>
</dbReference>
<keyword evidence="5" id="KW-1185">Reference proteome</keyword>
<evidence type="ECO:0000259" key="2">
    <source>
        <dbReference type="Pfam" id="PF07583"/>
    </source>
</evidence>
<evidence type="ECO:0000313" key="4">
    <source>
        <dbReference type="EMBL" id="EDY21294.1"/>
    </source>
</evidence>
<dbReference type="AlphaFoldDB" id="B4CWX4"/>
<evidence type="ECO:0008006" key="6">
    <source>
        <dbReference type="Google" id="ProtNLM"/>
    </source>
</evidence>
<feature type="signal peptide" evidence="1">
    <location>
        <begin position="1"/>
        <end position="19"/>
    </location>
</feature>
<dbReference type="Proteomes" id="UP000005824">
    <property type="component" value="Unassembled WGS sequence"/>
</dbReference>
<accession>B4CWX4</accession>
<reference evidence="4 5" key="1">
    <citation type="journal article" date="2011" name="J. Bacteriol.">
        <title>Genome sequence of Chthoniobacter flavus Ellin428, an aerobic heterotrophic soil bacterium.</title>
        <authorList>
            <person name="Kant R."/>
            <person name="van Passel M.W."/>
            <person name="Palva A."/>
            <person name="Lucas S."/>
            <person name="Lapidus A."/>
            <person name="Glavina Del Rio T."/>
            <person name="Dalin E."/>
            <person name="Tice H."/>
            <person name="Bruce D."/>
            <person name="Goodwin L."/>
            <person name="Pitluck S."/>
            <person name="Larimer F.W."/>
            <person name="Land M.L."/>
            <person name="Hauser L."/>
            <person name="Sangwan P."/>
            <person name="de Vos W.M."/>
            <person name="Janssen P.H."/>
            <person name="Smidt H."/>
        </authorList>
    </citation>
    <scope>NUCLEOTIDE SEQUENCE [LARGE SCALE GENOMIC DNA]</scope>
    <source>
        <strain evidence="4 5">Ellin428</strain>
    </source>
</reference>
<feature type="chain" id="PRO_5002802186" description="LamG-like jellyroll fold domain-containing protein" evidence="1">
    <location>
        <begin position="20"/>
        <end position="1135"/>
    </location>
</feature>
<dbReference type="InterPro" id="IPR013320">
    <property type="entry name" value="ConA-like_dom_sf"/>
</dbReference>
<dbReference type="EMBL" id="ABVL01000003">
    <property type="protein sequence ID" value="EDY21294.1"/>
    <property type="molecule type" value="Genomic_DNA"/>
</dbReference>
<proteinExistence type="predicted"/>
<dbReference type="PANTHER" id="PTHR35889">
    <property type="entry name" value="CYCLOINULO-OLIGOSACCHARIDE FRUCTANOTRANSFERASE-RELATED"/>
    <property type="match status" value="1"/>
</dbReference>
<dbReference type="Pfam" id="PF13385">
    <property type="entry name" value="Laminin_G_3"/>
    <property type="match status" value="1"/>
</dbReference>
<evidence type="ECO:0000313" key="5">
    <source>
        <dbReference type="Proteomes" id="UP000005824"/>
    </source>
</evidence>
<dbReference type="InParanoid" id="B4CWX4"/>
<feature type="domain" description="DUF1549" evidence="2">
    <location>
        <begin position="554"/>
        <end position="739"/>
    </location>
</feature>
<dbReference type="InterPro" id="IPR022655">
    <property type="entry name" value="DUF1553"/>
</dbReference>
<dbReference type="eggNOG" id="COG2010">
    <property type="taxonomic scope" value="Bacteria"/>
</dbReference>
<comment type="caution">
    <text evidence="4">The sequence shown here is derived from an EMBL/GenBank/DDBJ whole genome shotgun (WGS) entry which is preliminary data.</text>
</comment>
<dbReference type="Gene3D" id="2.60.120.200">
    <property type="match status" value="1"/>
</dbReference>
<protein>
    <recommendedName>
        <fullName evidence="6">LamG-like jellyroll fold domain-containing protein</fullName>
    </recommendedName>
</protein>
<dbReference type="STRING" id="497964.CfE428DRAFT_1587"/>
<dbReference type="PANTHER" id="PTHR35889:SF3">
    <property type="entry name" value="F-BOX DOMAIN-CONTAINING PROTEIN"/>
    <property type="match status" value="1"/>
</dbReference>
<dbReference type="RefSeq" id="WP_006978913.1">
    <property type="nucleotide sequence ID" value="NZ_ABVL01000003.1"/>
</dbReference>
<evidence type="ECO:0000259" key="3">
    <source>
        <dbReference type="Pfam" id="PF07587"/>
    </source>
</evidence>
<keyword evidence="1" id="KW-0732">Signal</keyword>
<name>B4CWX4_9BACT</name>
<evidence type="ECO:0000256" key="1">
    <source>
        <dbReference type="SAM" id="SignalP"/>
    </source>
</evidence>
<dbReference type="Pfam" id="PF07587">
    <property type="entry name" value="PSD1"/>
    <property type="match status" value="1"/>
</dbReference>
<organism evidence="4 5">
    <name type="scientific">Chthoniobacter flavus Ellin428</name>
    <dbReference type="NCBI Taxonomy" id="497964"/>
    <lineage>
        <taxon>Bacteria</taxon>
        <taxon>Pseudomonadati</taxon>
        <taxon>Verrucomicrobiota</taxon>
        <taxon>Spartobacteria</taxon>
        <taxon>Chthoniobacterales</taxon>
        <taxon>Chthoniobacteraceae</taxon>
        <taxon>Chthoniobacter</taxon>
    </lineage>
</organism>
<feature type="domain" description="DUF1553" evidence="3">
    <location>
        <begin position="793"/>
        <end position="1050"/>
    </location>
</feature>
<dbReference type="SUPFAM" id="SSF49899">
    <property type="entry name" value="Concanavalin A-like lectins/glucanases"/>
    <property type="match status" value="1"/>
</dbReference>